<keyword evidence="5" id="KW-0997">Cell inner membrane</keyword>
<dbReference type="EMBL" id="NXLT01000002">
    <property type="protein sequence ID" value="RDU67862.1"/>
    <property type="molecule type" value="Genomic_DNA"/>
</dbReference>
<name>A0A3D8IRM8_9HELI</name>
<keyword evidence="12 13" id="KW-0066">ATP synthesis</keyword>
<dbReference type="HAMAP" id="MF_01393">
    <property type="entry name" value="ATP_synth_a_bact"/>
    <property type="match status" value="1"/>
</dbReference>
<dbReference type="GO" id="GO:0045259">
    <property type="term" value="C:proton-transporting ATP synthase complex"/>
    <property type="evidence" value="ECO:0007669"/>
    <property type="project" value="UniProtKB-KW"/>
</dbReference>
<evidence type="ECO:0000256" key="11">
    <source>
        <dbReference type="ARBA" id="ARBA00023136"/>
    </source>
</evidence>
<sequence>MESVNITERVFTFVGTLYPHSWEHIFSHHDFVVAAYTVLITFILLICASLATSKMQLVPSGIQNVFETLISGVINFAKDIVGEEVARKYFPLAATIGLFVLAANLIGIIPGFEAPSSSLSFTLVLALVVFVYYHIEGIKAQGVENYFKHFAGPVWWLIPLMLPVEIISHFSRIISLSFRLFGNIKGDDMFLLIMLVLVPWVVPVLPFAILTFMAFLQAFVFMILTYVYLHGAVIVDSDH</sequence>
<keyword evidence="6 13" id="KW-0138">CF(0)</keyword>
<accession>A0A3D8IRM8</accession>
<dbReference type="NCBIfam" id="TIGR01131">
    <property type="entry name" value="ATP_synt_6_or_A"/>
    <property type="match status" value="1"/>
</dbReference>
<evidence type="ECO:0000313" key="15">
    <source>
        <dbReference type="EMBL" id="RDU67862.1"/>
    </source>
</evidence>
<comment type="subcellular location">
    <subcellularLocation>
        <location evidence="13 14">Cell membrane</location>
        <topology evidence="13 14">Multi-pass membrane protein</topology>
    </subcellularLocation>
    <subcellularLocation>
        <location evidence="1">Membrane</location>
        <topology evidence="1">Multi-pass membrane protein</topology>
    </subcellularLocation>
</comment>
<dbReference type="GO" id="GO:0005886">
    <property type="term" value="C:plasma membrane"/>
    <property type="evidence" value="ECO:0007669"/>
    <property type="project" value="UniProtKB-SubCell"/>
</dbReference>
<feature type="transmembrane region" description="Helical" evidence="13">
    <location>
        <begin position="31"/>
        <end position="50"/>
    </location>
</feature>
<feature type="transmembrane region" description="Helical" evidence="13">
    <location>
        <begin position="215"/>
        <end position="235"/>
    </location>
</feature>
<keyword evidence="4 13" id="KW-1003">Cell membrane</keyword>
<keyword evidence="10 13" id="KW-0406">Ion transport</keyword>
<dbReference type="InterPro" id="IPR035908">
    <property type="entry name" value="F0_ATP_A_sf"/>
</dbReference>
<dbReference type="NCBIfam" id="NF004481">
    <property type="entry name" value="PRK05815.2-3"/>
    <property type="match status" value="1"/>
</dbReference>
<keyword evidence="8 13" id="KW-0375">Hydrogen ion transport</keyword>
<dbReference type="GO" id="GO:0046933">
    <property type="term" value="F:proton-transporting ATP synthase activity, rotational mechanism"/>
    <property type="evidence" value="ECO:0007669"/>
    <property type="project" value="UniProtKB-UniRule"/>
</dbReference>
<dbReference type="Pfam" id="PF00119">
    <property type="entry name" value="ATP-synt_A"/>
    <property type="match status" value="1"/>
</dbReference>
<keyword evidence="16" id="KW-1185">Reference proteome</keyword>
<dbReference type="PANTHER" id="PTHR42823:SF3">
    <property type="entry name" value="ATP SYNTHASE SUBUNIT A, CHLOROPLASTIC"/>
    <property type="match status" value="1"/>
</dbReference>
<dbReference type="PRINTS" id="PR00123">
    <property type="entry name" value="ATPASEA"/>
</dbReference>
<dbReference type="AlphaFoldDB" id="A0A3D8IRM8"/>
<reference evidence="15 16" key="1">
    <citation type="submission" date="2018-04" db="EMBL/GenBank/DDBJ databases">
        <title>Novel Campyloabacter and Helicobacter Species and Strains.</title>
        <authorList>
            <person name="Mannion A.J."/>
            <person name="Shen Z."/>
            <person name="Fox J.G."/>
        </authorList>
    </citation>
    <scope>NUCLEOTIDE SEQUENCE [LARGE SCALE GENOMIC DNA]</scope>
    <source>
        <strain evidence="15 16">MIT 12-6600</strain>
    </source>
</reference>
<dbReference type="SUPFAM" id="SSF81336">
    <property type="entry name" value="F1F0 ATP synthase subunit A"/>
    <property type="match status" value="1"/>
</dbReference>
<protein>
    <recommendedName>
        <fullName evidence="13 14">ATP synthase subunit a</fullName>
    </recommendedName>
    <alternativeName>
        <fullName evidence="13">ATP synthase F0 sector subunit a</fullName>
    </alternativeName>
    <alternativeName>
        <fullName evidence="13">F-ATPase subunit 6</fullName>
    </alternativeName>
</protein>
<evidence type="ECO:0000256" key="6">
    <source>
        <dbReference type="ARBA" id="ARBA00022547"/>
    </source>
</evidence>
<dbReference type="Gene3D" id="1.20.120.220">
    <property type="entry name" value="ATP synthase, F0 complex, subunit A"/>
    <property type="match status" value="1"/>
</dbReference>
<comment type="function">
    <text evidence="13 14">Key component of the proton channel; it plays a direct role in the translocation of protons across the membrane.</text>
</comment>
<keyword evidence="9 13" id="KW-1133">Transmembrane helix</keyword>
<gene>
    <name evidence="13" type="primary">atpB</name>
    <name evidence="15" type="ORF">CQA54_02755</name>
</gene>
<dbReference type="CDD" id="cd00310">
    <property type="entry name" value="ATP-synt_Fo_a_6"/>
    <property type="match status" value="1"/>
</dbReference>
<feature type="transmembrane region" description="Helical" evidence="13">
    <location>
        <begin position="89"/>
        <end position="112"/>
    </location>
</feature>
<feature type="transmembrane region" description="Helical" evidence="13">
    <location>
        <begin position="155"/>
        <end position="178"/>
    </location>
</feature>
<evidence type="ECO:0000256" key="7">
    <source>
        <dbReference type="ARBA" id="ARBA00022692"/>
    </source>
</evidence>
<keyword evidence="7 13" id="KW-0812">Transmembrane</keyword>
<evidence type="ECO:0000313" key="16">
    <source>
        <dbReference type="Proteomes" id="UP000256514"/>
    </source>
</evidence>
<evidence type="ECO:0000256" key="2">
    <source>
        <dbReference type="ARBA" id="ARBA00006810"/>
    </source>
</evidence>
<dbReference type="PROSITE" id="PS00449">
    <property type="entry name" value="ATPASE_A"/>
    <property type="match status" value="1"/>
</dbReference>
<comment type="similarity">
    <text evidence="2 13 14">Belongs to the ATPase A chain family.</text>
</comment>
<evidence type="ECO:0000256" key="5">
    <source>
        <dbReference type="ARBA" id="ARBA00022519"/>
    </source>
</evidence>
<dbReference type="InterPro" id="IPR000568">
    <property type="entry name" value="ATP_synth_F0_asu"/>
</dbReference>
<dbReference type="FunFam" id="1.20.120.220:FF:000006">
    <property type="entry name" value="ATP synthase subunit a"/>
    <property type="match status" value="1"/>
</dbReference>
<evidence type="ECO:0000256" key="1">
    <source>
        <dbReference type="ARBA" id="ARBA00004141"/>
    </source>
</evidence>
<evidence type="ECO:0000256" key="9">
    <source>
        <dbReference type="ARBA" id="ARBA00022989"/>
    </source>
</evidence>
<feature type="transmembrane region" description="Helical" evidence="13">
    <location>
        <begin position="119"/>
        <end position="135"/>
    </location>
</feature>
<keyword evidence="3 13" id="KW-0813">Transport</keyword>
<evidence type="ECO:0000256" key="14">
    <source>
        <dbReference type="RuleBase" id="RU000483"/>
    </source>
</evidence>
<keyword evidence="11 13" id="KW-0472">Membrane</keyword>
<dbReference type="InterPro" id="IPR023011">
    <property type="entry name" value="ATP_synth_F0_asu_AS"/>
</dbReference>
<dbReference type="GO" id="GO:0042777">
    <property type="term" value="P:proton motive force-driven plasma membrane ATP synthesis"/>
    <property type="evidence" value="ECO:0007669"/>
    <property type="project" value="TreeGrafter"/>
</dbReference>
<evidence type="ECO:0000256" key="12">
    <source>
        <dbReference type="ARBA" id="ARBA00023310"/>
    </source>
</evidence>
<evidence type="ECO:0000256" key="10">
    <source>
        <dbReference type="ARBA" id="ARBA00023065"/>
    </source>
</evidence>
<dbReference type="Proteomes" id="UP000256514">
    <property type="component" value="Unassembled WGS sequence"/>
</dbReference>
<dbReference type="PANTHER" id="PTHR42823">
    <property type="entry name" value="ATP SYNTHASE SUBUNIT A, CHLOROPLASTIC"/>
    <property type="match status" value="1"/>
</dbReference>
<proteinExistence type="inferred from homology"/>
<dbReference type="InterPro" id="IPR045082">
    <property type="entry name" value="ATP_syn_F0_a_bact/chloroplast"/>
</dbReference>
<evidence type="ECO:0000256" key="3">
    <source>
        <dbReference type="ARBA" id="ARBA00022448"/>
    </source>
</evidence>
<organism evidence="15 16">
    <name type="scientific">Helicobacter equorum</name>
    <dbReference type="NCBI Taxonomy" id="361872"/>
    <lineage>
        <taxon>Bacteria</taxon>
        <taxon>Pseudomonadati</taxon>
        <taxon>Campylobacterota</taxon>
        <taxon>Epsilonproteobacteria</taxon>
        <taxon>Campylobacterales</taxon>
        <taxon>Helicobacteraceae</taxon>
        <taxon>Helicobacter</taxon>
    </lineage>
</organism>
<feature type="transmembrane region" description="Helical" evidence="13">
    <location>
        <begin position="190"/>
        <end position="209"/>
    </location>
</feature>
<evidence type="ECO:0000256" key="8">
    <source>
        <dbReference type="ARBA" id="ARBA00022781"/>
    </source>
</evidence>
<evidence type="ECO:0000256" key="13">
    <source>
        <dbReference type="HAMAP-Rule" id="MF_01393"/>
    </source>
</evidence>
<dbReference type="OrthoDB" id="9789241at2"/>
<evidence type="ECO:0000256" key="4">
    <source>
        <dbReference type="ARBA" id="ARBA00022475"/>
    </source>
</evidence>
<comment type="caution">
    <text evidence="15">The sequence shown here is derived from an EMBL/GenBank/DDBJ whole genome shotgun (WGS) entry which is preliminary data.</text>
</comment>